<dbReference type="PANTHER" id="PTHR18968">
    <property type="entry name" value="THIAMINE PYROPHOSPHATE ENZYMES"/>
    <property type="match status" value="1"/>
</dbReference>
<dbReference type="InterPro" id="IPR011766">
    <property type="entry name" value="TPP_enzyme_TPP-bd"/>
</dbReference>
<accession>A0A328P1N6</accession>
<dbReference type="InterPro" id="IPR045229">
    <property type="entry name" value="TPP_enz"/>
</dbReference>
<organism evidence="5 6">
    <name type="scientific">Micromonospora saelicesensis</name>
    <dbReference type="NCBI Taxonomy" id="285676"/>
    <lineage>
        <taxon>Bacteria</taxon>
        <taxon>Bacillati</taxon>
        <taxon>Actinomycetota</taxon>
        <taxon>Actinomycetes</taxon>
        <taxon>Micromonosporales</taxon>
        <taxon>Micromonosporaceae</taxon>
        <taxon>Micromonospora</taxon>
    </lineage>
</organism>
<evidence type="ECO:0000313" key="5">
    <source>
        <dbReference type="EMBL" id="RAO39212.1"/>
    </source>
</evidence>
<evidence type="ECO:0000259" key="4">
    <source>
        <dbReference type="Pfam" id="PF02776"/>
    </source>
</evidence>
<reference evidence="5 6" key="1">
    <citation type="submission" date="2018-03" db="EMBL/GenBank/DDBJ databases">
        <title>Defining the species Micromonospora saelicesensis and Micromonospora noduli under the framework of genomics.</title>
        <authorList>
            <person name="Riesco R."/>
            <person name="Trujillo M.E."/>
        </authorList>
    </citation>
    <scope>NUCLEOTIDE SEQUENCE [LARGE SCALE GENOMIC DNA]</scope>
    <source>
        <strain evidence="5 6">PSN13</strain>
    </source>
</reference>
<proteinExistence type="inferred from homology"/>
<feature type="domain" description="Thiamine pyrophosphate enzyme N-terminal TPP-binding" evidence="4">
    <location>
        <begin position="5"/>
        <end position="105"/>
    </location>
</feature>
<keyword evidence="2" id="KW-0786">Thiamine pyrophosphate</keyword>
<dbReference type="Pfam" id="PF02775">
    <property type="entry name" value="TPP_enzyme_C"/>
    <property type="match status" value="1"/>
</dbReference>
<evidence type="ECO:0000256" key="1">
    <source>
        <dbReference type="ARBA" id="ARBA00007812"/>
    </source>
</evidence>
<protein>
    <submittedName>
        <fullName evidence="5">Acetolactate synthase</fullName>
    </submittedName>
</protein>
<feature type="domain" description="Thiamine pyrophosphate enzyme TPP-binding" evidence="3">
    <location>
        <begin position="376"/>
        <end position="515"/>
    </location>
</feature>
<evidence type="ECO:0000313" key="6">
    <source>
        <dbReference type="Proteomes" id="UP000249419"/>
    </source>
</evidence>
<dbReference type="CDD" id="cd07035">
    <property type="entry name" value="TPP_PYR_POX_like"/>
    <property type="match status" value="1"/>
</dbReference>
<dbReference type="InterPro" id="IPR029061">
    <property type="entry name" value="THDP-binding"/>
</dbReference>
<dbReference type="GO" id="GO:0050660">
    <property type="term" value="F:flavin adenine dinucleotide binding"/>
    <property type="evidence" value="ECO:0007669"/>
    <property type="project" value="TreeGrafter"/>
</dbReference>
<dbReference type="CDD" id="cd02002">
    <property type="entry name" value="TPP_BFDC"/>
    <property type="match status" value="1"/>
</dbReference>
<evidence type="ECO:0000256" key="2">
    <source>
        <dbReference type="ARBA" id="ARBA00023052"/>
    </source>
</evidence>
<dbReference type="Gene3D" id="3.40.50.970">
    <property type="match status" value="2"/>
</dbReference>
<dbReference type="GO" id="GO:0003984">
    <property type="term" value="F:acetolactate synthase activity"/>
    <property type="evidence" value="ECO:0007669"/>
    <property type="project" value="TreeGrafter"/>
</dbReference>
<name>A0A328P1N6_9ACTN</name>
<dbReference type="NCBIfam" id="NF005760">
    <property type="entry name" value="PRK07586.1"/>
    <property type="match status" value="1"/>
</dbReference>
<dbReference type="PANTHER" id="PTHR18968:SF86">
    <property type="entry name" value="ACETOLACTATE SYNTHASE LARGE SUBUNIT ILVX-RELATED"/>
    <property type="match status" value="1"/>
</dbReference>
<gene>
    <name evidence="5" type="ORF">PSN13_00236</name>
</gene>
<comment type="caution">
    <text evidence="5">The sequence shown here is derived from an EMBL/GenBank/DDBJ whole genome shotgun (WGS) entry which is preliminary data.</text>
</comment>
<dbReference type="GO" id="GO:0030976">
    <property type="term" value="F:thiamine pyrophosphate binding"/>
    <property type="evidence" value="ECO:0007669"/>
    <property type="project" value="InterPro"/>
</dbReference>
<evidence type="ECO:0000259" key="3">
    <source>
        <dbReference type="Pfam" id="PF02775"/>
    </source>
</evidence>
<dbReference type="EMBL" id="PYAG01000001">
    <property type="protein sequence ID" value="RAO39212.1"/>
    <property type="molecule type" value="Genomic_DNA"/>
</dbReference>
<dbReference type="InterPro" id="IPR012001">
    <property type="entry name" value="Thiamin_PyroP_enz_TPP-bd_dom"/>
</dbReference>
<dbReference type="SUPFAM" id="SSF52518">
    <property type="entry name" value="Thiamin diphosphate-binding fold (THDP-binding)"/>
    <property type="match status" value="2"/>
</dbReference>
<dbReference type="GO" id="GO:0000287">
    <property type="term" value="F:magnesium ion binding"/>
    <property type="evidence" value="ECO:0007669"/>
    <property type="project" value="UniProtKB-ARBA"/>
</dbReference>
<dbReference type="Proteomes" id="UP000249419">
    <property type="component" value="Unassembled WGS sequence"/>
</dbReference>
<dbReference type="Pfam" id="PF02776">
    <property type="entry name" value="TPP_enzyme_N"/>
    <property type="match status" value="1"/>
</dbReference>
<sequence length="522" mass="53666">MTCVNGAEALLRTLVDGGVEVLFTNPGTTELHLVGALEAVPELHGVLALFEGVVSGAADGYARIAGKPAATLLHLGPGLAYGLTNLHNSRRANSPVVNIVGDHATFHTAFDPPLNSDIAALAGWLRGPVRRPEDAAGAGPDAAAALAATLEPPGQIATVIMPADVSWSDGGAAGAPVRPRPAPTVEQGTITQVAEALRSGETTALVIGGPTLREAGLLAAGRIAAATGARVFQELYSNRVERGAGLPAFPRLGFYPDQVFDQLHGARHVIVAGTKAPVSFFAYPDQPSLLVPEGAQTHVLAEVGQDAVAALVRLADLVAPDAAPQVTDPHRPALPTGALTAQNWADVIAALLPERAIVIDESVSSGIALAAATAGAPRHDVLMQTGGAMGDGLPLAVGAAVAAPDRPVVALVADGCVMYTATALWTQVRERLNITNVILNNHGYAILRQEWGYFSKQPGSVNPDTNPLFDLTNPQIDFVGLANAFGMPATRATTAEQLAEQFSAALNQPGPHLIDATLPAVA</sequence>
<comment type="similarity">
    <text evidence="1">Belongs to the TPP enzyme family.</text>
</comment>
<dbReference type="AlphaFoldDB" id="A0A328P1N6"/>